<dbReference type="RefSeq" id="WP_117381999.1">
    <property type="nucleotide sequence ID" value="NZ_QWDE01000001.1"/>
</dbReference>
<comment type="caution">
    <text evidence="2">The sequence shown here is derived from an EMBL/GenBank/DDBJ whole genome shotgun (WGS) entry which is preliminary data.</text>
</comment>
<organism evidence="2 3">
    <name type="scientific">Mucilaginibacter terrenus</name>
    <dbReference type="NCBI Taxonomy" id="2482727"/>
    <lineage>
        <taxon>Bacteria</taxon>
        <taxon>Pseudomonadati</taxon>
        <taxon>Bacteroidota</taxon>
        <taxon>Sphingobacteriia</taxon>
        <taxon>Sphingobacteriales</taxon>
        <taxon>Sphingobacteriaceae</taxon>
        <taxon>Mucilaginibacter</taxon>
    </lineage>
</organism>
<reference evidence="2 3" key="1">
    <citation type="submission" date="2018-08" db="EMBL/GenBank/DDBJ databases">
        <title>Mucilaginibacter terrae sp. nov., isolated from manganese diggings.</title>
        <authorList>
            <person name="Huang Y."/>
            <person name="Zhou Z."/>
        </authorList>
    </citation>
    <scope>NUCLEOTIDE SEQUENCE [LARGE SCALE GENOMIC DNA]</scope>
    <source>
        <strain evidence="2 3">ZH6</strain>
    </source>
</reference>
<dbReference type="AlphaFoldDB" id="A0A3E2NVR1"/>
<accession>A0A3E2NVR1</accession>
<feature type="chain" id="PRO_5017832847" description="Lipocalin-like domain-containing protein" evidence="1">
    <location>
        <begin position="23"/>
        <end position="124"/>
    </location>
</feature>
<gene>
    <name evidence="2" type="ORF">DYU05_05710</name>
</gene>
<keyword evidence="3" id="KW-1185">Reference proteome</keyword>
<protein>
    <recommendedName>
        <fullName evidence="4">Lipocalin-like domain-containing protein</fullName>
    </recommendedName>
</protein>
<evidence type="ECO:0000313" key="3">
    <source>
        <dbReference type="Proteomes" id="UP000260823"/>
    </source>
</evidence>
<keyword evidence="1" id="KW-0732">Signal</keyword>
<proteinExistence type="predicted"/>
<dbReference type="PROSITE" id="PS51257">
    <property type="entry name" value="PROKAR_LIPOPROTEIN"/>
    <property type="match status" value="1"/>
</dbReference>
<evidence type="ECO:0008006" key="4">
    <source>
        <dbReference type="Google" id="ProtNLM"/>
    </source>
</evidence>
<dbReference type="EMBL" id="QWDE01000001">
    <property type="protein sequence ID" value="RFZ85098.1"/>
    <property type="molecule type" value="Genomic_DNA"/>
</dbReference>
<feature type="signal peptide" evidence="1">
    <location>
        <begin position="1"/>
        <end position="22"/>
    </location>
</feature>
<evidence type="ECO:0000256" key="1">
    <source>
        <dbReference type="SAM" id="SignalP"/>
    </source>
</evidence>
<name>A0A3E2NVR1_9SPHI</name>
<sequence>MKANVILVLLTALLSASCTRNANTSKIEGAYISQAKGEYAVNDDTLEITSLHTDSKTYSIVLKTGFKKIRDGKTLAKQHKQEHWTASWDENKKTLIESELGRQIEIKSSTNELIWNNLVFKKTK</sequence>
<evidence type="ECO:0000313" key="2">
    <source>
        <dbReference type="EMBL" id="RFZ85098.1"/>
    </source>
</evidence>
<dbReference type="Proteomes" id="UP000260823">
    <property type="component" value="Unassembled WGS sequence"/>
</dbReference>
<dbReference type="OrthoDB" id="798527at2"/>